<comment type="catalytic activity">
    <reaction evidence="11 12">
        <text>L-aspartate 4-semialdehyde + pyruvate = (2S,4S)-4-hydroxy-2,3,4,5-tetrahydrodipicolinate + H2O + H(+)</text>
        <dbReference type="Rhea" id="RHEA:34171"/>
        <dbReference type="ChEBI" id="CHEBI:15361"/>
        <dbReference type="ChEBI" id="CHEBI:15377"/>
        <dbReference type="ChEBI" id="CHEBI:15378"/>
        <dbReference type="ChEBI" id="CHEBI:67139"/>
        <dbReference type="ChEBI" id="CHEBI:537519"/>
        <dbReference type="EC" id="4.3.3.7"/>
    </reaction>
</comment>
<comment type="caution">
    <text evidence="12">Lacks conserved residue(s) required for the propagation of feature annotation.</text>
</comment>
<dbReference type="Proteomes" id="UP001558535">
    <property type="component" value="Unassembled WGS sequence"/>
</dbReference>
<dbReference type="CDD" id="cd00408">
    <property type="entry name" value="DHDPS-like"/>
    <property type="match status" value="1"/>
</dbReference>
<sequence length="295" mass="31538">MTVTFKGIVPALITPMTADEEIDEAGLRTLVDRLIDAGVHGLFVLGTNGEFIALNEAEKLRVARIAVDQARGRVPVIAGTGAYATREVIALNHKMQDVGVDAVSVITPYFNGATQQELFTHYERIATGTSLPVMLYTIPAKAGITLNVDTVRRLAGIPNIRGIKDSGGDFDRLLQLINLRRDDFAVFTGTDSMILWTLIAGGDGAVAATTNAVPDVVMSIWNNFHAGEIDAARRAQESLRPLRDAFALGTLPVVLKTAATMLGMPAGPARAPAQPLDDAARERLAKALAQYPRAV</sequence>
<dbReference type="RefSeq" id="WP_310111530.1">
    <property type="nucleotide sequence ID" value="NZ_CP168531.1"/>
</dbReference>
<dbReference type="HAMAP" id="MF_00418">
    <property type="entry name" value="DapA"/>
    <property type="match status" value="1"/>
</dbReference>
<dbReference type="PANTHER" id="PTHR12128:SF66">
    <property type="entry name" value="4-HYDROXY-2-OXOGLUTARATE ALDOLASE, MITOCHONDRIAL"/>
    <property type="match status" value="1"/>
</dbReference>
<keyword evidence="8 12" id="KW-0457">Lysine biosynthesis</keyword>
<name>A0ABV3WKH5_9BURK</name>
<evidence type="ECO:0000256" key="13">
    <source>
        <dbReference type="PIRNR" id="PIRNR001365"/>
    </source>
</evidence>
<comment type="caution">
    <text evidence="12">Was originally thought to be a dihydrodipicolinate synthase (DHDPS), catalyzing the condensation of (S)-aspartate-beta-semialdehyde [(S)-ASA] and pyruvate to dihydrodipicolinate (DHDP). However, it was shown in E.coli that the product of the enzymatic reaction is not dihydrodipicolinate but in fact (4S)-4-hydroxy-2,3,4,5-tetrahydro-(2S)-dipicolinic acid (HTPA), and that the consecutive dehydration reaction leading to DHDP is not spontaneous but catalyzed by DapB.</text>
</comment>
<evidence type="ECO:0000256" key="3">
    <source>
        <dbReference type="ARBA" id="ARBA00007592"/>
    </source>
</evidence>
<comment type="caution">
    <text evidence="14">The sequence shown here is derived from an EMBL/GenBank/DDBJ whole genome shotgun (WGS) entry which is preliminary data.</text>
</comment>
<dbReference type="PIRSF" id="PIRSF001365">
    <property type="entry name" value="DHDPS"/>
    <property type="match status" value="1"/>
</dbReference>
<keyword evidence="15" id="KW-1185">Reference proteome</keyword>
<organism evidence="14 15">
    <name type="scientific">Paraburkholderia phenoliruptrix</name>
    <dbReference type="NCBI Taxonomy" id="252970"/>
    <lineage>
        <taxon>Bacteria</taxon>
        <taxon>Pseudomonadati</taxon>
        <taxon>Pseudomonadota</taxon>
        <taxon>Betaproteobacteria</taxon>
        <taxon>Burkholderiales</taxon>
        <taxon>Burkholderiaceae</taxon>
        <taxon>Paraburkholderia</taxon>
    </lineage>
</organism>
<keyword evidence="6 12" id="KW-0028">Amino-acid biosynthesis</keyword>
<evidence type="ECO:0000256" key="4">
    <source>
        <dbReference type="ARBA" id="ARBA00012086"/>
    </source>
</evidence>
<feature type="binding site" evidence="12">
    <location>
        <position position="206"/>
    </location>
    <ligand>
        <name>pyruvate</name>
        <dbReference type="ChEBI" id="CHEBI:15361"/>
    </ligand>
</feature>
<dbReference type="Gene3D" id="3.20.20.70">
    <property type="entry name" value="Aldolase class I"/>
    <property type="match status" value="1"/>
</dbReference>
<feature type="active site" description="Schiff-base intermediate with substrate" evidence="12">
    <location>
        <position position="164"/>
    </location>
</feature>
<evidence type="ECO:0000256" key="8">
    <source>
        <dbReference type="ARBA" id="ARBA00023154"/>
    </source>
</evidence>
<comment type="pathway">
    <text evidence="2 12">Amino-acid biosynthesis; L-lysine biosynthesis via DAP pathway; (S)-tetrahydrodipicolinate from L-aspartate: step 3/4.</text>
</comment>
<dbReference type="GO" id="GO:0008840">
    <property type="term" value="F:4-hydroxy-tetrahydrodipicolinate synthase activity"/>
    <property type="evidence" value="ECO:0007669"/>
    <property type="project" value="UniProtKB-EC"/>
</dbReference>
<dbReference type="Pfam" id="PF00701">
    <property type="entry name" value="DHDPS"/>
    <property type="match status" value="1"/>
</dbReference>
<dbReference type="NCBIfam" id="TIGR00674">
    <property type="entry name" value="dapA"/>
    <property type="match status" value="1"/>
</dbReference>
<dbReference type="PANTHER" id="PTHR12128">
    <property type="entry name" value="DIHYDRODIPICOLINATE SYNTHASE"/>
    <property type="match status" value="1"/>
</dbReference>
<comment type="subcellular location">
    <subcellularLocation>
        <location evidence="12">Cytoplasm</location>
    </subcellularLocation>
</comment>
<evidence type="ECO:0000313" key="15">
    <source>
        <dbReference type="Proteomes" id="UP001558535"/>
    </source>
</evidence>
<evidence type="ECO:0000256" key="5">
    <source>
        <dbReference type="ARBA" id="ARBA00022490"/>
    </source>
</evidence>
<evidence type="ECO:0000256" key="9">
    <source>
        <dbReference type="ARBA" id="ARBA00023239"/>
    </source>
</evidence>
<accession>A0ABV3WKH5</accession>
<keyword evidence="9 12" id="KW-0456">Lyase</keyword>
<comment type="subunit">
    <text evidence="12">Homotetramer; dimer of dimers.</text>
</comment>
<gene>
    <name evidence="12 14" type="primary">dapA</name>
    <name evidence="14" type="ORF">AB3X84_27535</name>
</gene>
<keyword evidence="10 12" id="KW-0704">Schiff base</keyword>
<keyword evidence="7 12" id="KW-0220">Diaminopimelate biosynthesis</keyword>
<dbReference type="InterPro" id="IPR002220">
    <property type="entry name" value="DapA-like"/>
</dbReference>
<evidence type="ECO:0000256" key="11">
    <source>
        <dbReference type="ARBA" id="ARBA00047836"/>
    </source>
</evidence>
<evidence type="ECO:0000313" key="14">
    <source>
        <dbReference type="EMBL" id="MEX3753752.1"/>
    </source>
</evidence>
<feature type="active site" description="Proton donor/acceptor" evidence="12">
    <location>
        <position position="136"/>
    </location>
</feature>
<keyword evidence="5 12" id="KW-0963">Cytoplasm</keyword>
<protein>
    <recommendedName>
        <fullName evidence="4 12">4-hydroxy-tetrahydrodipicolinate synthase</fullName>
        <shortName evidence="12">HTPA synthase</shortName>
        <ecNumber evidence="4 12">4.3.3.7</ecNumber>
    </recommendedName>
</protein>
<comment type="function">
    <text evidence="1 12">Catalyzes the condensation of (S)-aspartate-beta-semialdehyde [(S)-ASA] and pyruvate to 4-hydroxy-tetrahydrodipicolinate (HTPA).</text>
</comment>
<evidence type="ECO:0000256" key="6">
    <source>
        <dbReference type="ARBA" id="ARBA00022605"/>
    </source>
</evidence>
<proteinExistence type="inferred from homology"/>
<feature type="site" description="Part of a proton relay during catalysis" evidence="12">
    <location>
        <position position="47"/>
    </location>
</feature>
<evidence type="ECO:0000256" key="10">
    <source>
        <dbReference type="ARBA" id="ARBA00023270"/>
    </source>
</evidence>
<evidence type="ECO:0000256" key="2">
    <source>
        <dbReference type="ARBA" id="ARBA00005120"/>
    </source>
</evidence>
<dbReference type="SUPFAM" id="SSF51569">
    <property type="entry name" value="Aldolase"/>
    <property type="match status" value="1"/>
</dbReference>
<dbReference type="EC" id="4.3.3.7" evidence="4 12"/>
<dbReference type="InterPro" id="IPR005263">
    <property type="entry name" value="DapA"/>
</dbReference>
<dbReference type="EMBL" id="JBFPKE010000017">
    <property type="protein sequence ID" value="MEX3753752.1"/>
    <property type="molecule type" value="Genomic_DNA"/>
</dbReference>
<evidence type="ECO:0000256" key="12">
    <source>
        <dbReference type="HAMAP-Rule" id="MF_00418"/>
    </source>
</evidence>
<dbReference type="InterPro" id="IPR013785">
    <property type="entry name" value="Aldolase_TIM"/>
</dbReference>
<evidence type="ECO:0000256" key="1">
    <source>
        <dbReference type="ARBA" id="ARBA00003294"/>
    </source>
</evidence>
<dbReference type="SMART" id="SM01130">
    <property type="entry name" value="DHDPS"/>
    <property type="match status" value="1"/>
</dbReference>
<dbReference type="PRINTS" id="PR00146">
    <property type="entry name" value="DHPICSNTHASE"/>
</dbReference>
<reference evidence="14 15" key="1">
    <citation type="submission" date="2024-07" db="EMBL/GenBank/DDBJ databases">
        <title>A survey of Mimosa microsymbionts across Brazilian biomes reveals a high diversity of Paraburkholderia nodulating endemic species, but also that Cupriavidus is common as a symbiont of widespread species.</title>
        <authorList>
            <person name="Rouws L."/>
            <person name="Barauna A."/>
            <person name="Beukes C."/>
            <person name="Rouws J.R.C."/>
            <person name="De Faria S.M."/>
            <person name="Gross E."/>
            <person name="Bueno Dos Reis Junior F."/>
            <person name="Simon M.F."/>
            <person name="Maluk M."/>
            <person name="Odee D.W."/>
            <person name="Kenicer G."/>
            <person name="Young J.P.W."/>
            <person name="Reis V.M."/>
            <person name="Zilli J."/>
            <person name="James E.K."/>
        </authorList>
    </citation>
    <scope>NUCLEOTIDE SEQUENCE [LARGE SCALE GENOMIC DNA]</scope>
    <source>
        <strain evidence="14 15">BR14375</strain>
    </source>
</reference>
<evidence type="ECO:0000256" key="7">
    <source>
        <dbReference type="ARBA" id="ARBA00022915"/>
    </source>
</evidence>
<comment type="similarity">
    <text evidence="3 12 13">Belongs to the DapA family.</text>
</comment>